<accession>A0ABN6EF36</accession>
<name>A0ABN6EF36_9BACT</name>
<keyword evidence="2" id="KW-1185">Reference proteome</keyword>
<organism evidence="1 2">
    <name type="scientific">Prevotella herbatica</name>
    <dbReference type="NCBI Taxonomy" id="2801997"/>
    <lineage>
        <taxon>Bacteria</taxon>
        <taxon>Pseudomonadati</taxon>
        <taxon>Bacteroidota</taxon>
        <taxon>Bacteroidia</taxon>
        <taxon>Bacteroidales</taxon>
        <taxon>Prevotellaceae</taxon>
        <taxon>Prevotella</taxon>
    </lineage>
</organism>
<protein>
    <submittedName>
        <fullName evidence="1">Uncharacterized protein</fullName>
    </submittedName>
</protein>
<gene>
    <name evidence="1" type="ORF">prwr041_04150</name>
</gene>
<evidence type="ECO:0000313" key="1">
    <source>
        <dbReference type="EMBL" id="BCS84522.1"/>
    </source>
</evidence>
<proteinExistence type="predicted"/>
<evidence type="ECO:0000313" key="2">
    <source>
        <dbReference type="Proteomes" id="UP001319045"/>
    </source>
</evidence>
<dbReference type="EMBL" id="AP024484">
    <property type="protein sequence ID" value="BCS84522.1"/>
    <property type="molecule type" value="Genomic_DNA"/>
</dbReference>
<dbReference type="Proteomes" id="UP001319045">
    <property type="component" value="Chromosome"/>
</dbReference>
<sequence>MLINIEIYCLIFCHLNMFLYLCDTDVKNLNGNQYARLMSERLYKFDVAMYAVSCHDEMSCRNTMQLDGVSP</sequence>
<reference evidence="1 2" key="1">
    <citation type="journal article" date="2022" name="Int. J. Syst. Evol. Microbiol.">
        <title>Prevotella herbatica sp. nov., a plant polysaccharide-decomposing anaerobic bacterium isolated from a methanogenic reactor.</title>
        <authorList>
            <person name="Uek A."/>
            <person name="Tonouchi A."/>
            <person name="Kaku N."/>
            <person name="Ueki K."/>
        </authorList>
    </citation>
    <scope>NUCLEOTIDE SEQUENCE [LARGE SCALE GENOMIC DNA]</scope>
    <source>
        <strain evidence="1 2">WR041</strain>
    </source>
</reference>